<dbReference type="PANTHER" id="PTHR33383">
    <property type="entry name" value="MEMBRANE PROTEIN INSERTION EFFICIENCY FACTOR-RELATED"/>
    <property type="match status" value="1"/>
</dbReference>
<evidence type="ECO:0000313" key="3">
    <source>
        <dbReference type="Proteomes" id="UP000254266"/>
    </source>
</evidence>
<accession>A0A370DE73</accession>
<comment type="similarity">
    <text evidence="1">Belongs to the UPF0161 family.</text>
</comment>
<dbReference type="PANTHER" id="PTHR33383:SF1">
    <property type="entry name" value="MEMBRANE PROTEIN INSERTION EFFICIENCY FACTOR-RELATED"/>
    <property type="match status" value="1"/>
</dbReference>
<gene>
    <name evidence="2" type="ORF">DIZ80_10415</name>
</gene>
<comment type="function">
    <text evidence="1">Could be involved in insertion of integral membrane proteins into the membrane.</text>
</comment>
<proteinExistence type="inferred from homology"/>
<dbReference type="HAMAP" id="MF_00386">
    <property type="entry name" value="UPF0161_YidD"/>
    <property type="match status" value="1"/>
</dbReference>
<dbReference type="SMART" id="SM01234">
    <property type="entry name" value="Haemolytic"/>
    <property type="match status" value="1"/>
</dbReference>
<comment type="caution">
    <text evidence="2">The sequence shown here is derived from an EMBL/GenBank/DDBJ whole genome shotgun (WGS) entry which is preliminary data.</text>
</comment>
<organism evidence="2 3">
    <name type="scientific">endosymbiont of Galathealinum brachiosum</name>
    <dbReference type="NCBI Taxonomy" id="2200906"/>
    <lineage>
        <taxon>Bacteria</taxon>
        <taxon>Pseudomonadati</taxon>
        <taxon>Pseudomonadota</taxon>
        <taxon>Gammaproteobacteria</taxon>
        <taxon>sulfur-oxidizing symbionts</taxon>
    </lineage>
</organism>
<dbReference type="InterPro" id="IPR002696">
    <property type="entry name" value="Membr_insert_effic_factor_YidD"/>
</dbReference>
<dbReference type="GO" id="GO:0005886">
    <property type="term" value="C:plasma membrane"/>
    <property type="evidence" value="ECO:0007669"/>
    <property type="project" value="UniProtKB-SubCell"/>
</dbReference>
<protein>
    <recommendedName>
        <fullName evidence="1">Putative membrane protein insertion efficiency factor</fullName>
    </recommendedName>
</protein>
<dbReference type="AlphaFoldDB" id="A0A370DE73"/>
<keyword evidence="3" id="KW-1185">Reference proteome</keyword>
<name>A0A370DE73_9GAMM</name>
<dbReference type="EMBL" id="QFXC01000011">
    <property type="protein sequence ID" value="RDH82684.1"/>
    <property type="molecule type" value="Genomic_DNA"/>
</dbReference>
<dbReference type="NCBIfam" id="TIGR00278">
    <property type="entry name" value="membrane protein insertion efficiency factor YidD"/>
    <property type="match status" value="1"/>
</dbReference>
<evidence type="ECO:0000256" key="1">
    <source>
        <dbReference type="HAMAP-Rule" id="MF_00386"/>
    </source>
</evidence>
<evidence type="ECO:0000313" key="2">
    <source>
        <dbReference type="EMBL" id="RDH82684.1"/>
    </source>
</evidence>
<dbReference type="Pfam" id="PF01809">
    <property type="entry name" value="YidD"/>
    <property type="match status" value="1"/>
</dbReference>
<keyword evidence="1" id="KW-1003">Cell membrane</keyword>
<dbReference type="Proteomes" id="UP000254266">
    <property type="component" value="Unassembled WGS sequence"/>
</dbReference>
<reference evidence="2 3" key="1">
    <citation type="journal article" date="2018" name="ISME J.">
        <title>Endosymbiont genomes yield clues of tubeworm success.</title>
        <authorList>
            <person name="Li Y."/>
            <person name="Liles M.R."/>
            <person name="Halanych K.M."/>
        </authorList>
    </citation>
    <scope>NUCLEOTIDE SEQUENCE [LARGE SCALE GENOMIC DNA]</scope>
    <source>
        <strain evidence="2">A1464</strain>
    </source>
</reference>
<keyword evidence="1" id="KW-0472">Membrane</keyword>
<comment type="subcellular location">
    <subcellularLocation>
        <location evidence="1">Cell membrane</location>
        <topology evidence="1">Peripheral membrane protein</topology>
        <orientation evidence="1">Cytoplasmic side</orientation>
    </subcellularLocation>
</comment>
<sequence>MRKIFIGLIRFYQYAISPYLPPHCRYTPTCSTYAVEAIGRFGILRGGWMALRRIGRCHPWQEGGYDPLPDDKHKTECNH</sequence>